<dbReference type="InterPro" id="IPR036754">
    <property type="entry name" value="YbaK/aa-tRNA-synt-asso_dom_sf"/>
</dbReference>
<dbReference type="Pfam" id="PF04073">
    <property type="entry name" value="tRNA_edit"/>
    <property type="match status" value="1"/>
</dbReference>
<evidence type="ECO:0000256" key="2">
    <source>
        <dbReference type="ARBA" id="ARBA00031612"/>
    </source>
</evidence>
<evidence type="ECO:0000313" key="5">
    <source>
        <dbReference type="Ensembl" id="ENSCPRP00005019926.1"/>
    </source>
</evidence>
<dbReference type="FunFam" id="3.90.960.10:FF:000005">
    <property type="entry name" value="Putative prolyl-tRNA synthetase"/>
    <property type="match status" value="1"/>
</dbReference>
<keyword evidence="6" id="KW-1185">Reference proteome</keyword>
<proteinExistence type="inferred from homology"/>
<dbReference type="AlphaFoldDB" id="A0A7M4F7M6"/>
<accession>A0A7M4F7M6</accession>
<protein>
    <recommendedName>
        <fullName evidence="2">PrdX deacylase domain-containing protein 1</fullName>
    </recommendedName>
</protein>
<dbReference type="SUPFAM" id="SSF55826">
    <property type="entry name" value="YbaK/ProRS associated domain"/>
    <property type="match status" value="1"/>
</dbReference>
<reference evidence="5" key="2">
    <citation type="submission" date="2025-09" db="UniProtKB">
        <authorList>
            <consortium name="Ensembl"/>
        </authorList>
    </citation>
    <scope>IDENTIFICATION</scope>
</reference>
<dbReference type="InterPro" id="IPR007214">
    <property type="entry name" value="YbaK/aa-tRNA-synth-assoc-dom"/>
</dbReference>
<dbReference type="Ensembl" id="ENSCPRT00005023292.1">
    <property type="protein sequence ID" value="ENSCPRP00005019926.1"/>
    <property type="gene ID" value="ENSCPRG00005013901.1"/>
</dbReference>
<dbReference type="Proteomes" id="UP000594220">
    <property type="component" value="Unplaced"/>
</dbReference>
<evidence type="ECO:0000313" key="6">
    <source>
        <dbReference type="Proteomes" id="UP000594220"/>
    </source>
</evidence>
<feature type="domain" description="YbaK/aminoacyl-tRNA synthetase-associated" evidence="4">
    <location>
        <begin position="91"/>
        <end position="221"/>
    </location>
</feature>
<feature type="region of interest" description="Disordered" evidence="3">
    <location>
        <begin position="23"/>
        <end position="59"/>
    </location>
</feature>
<organism evidence="5 6">
    <name type="scientific">Crocodylus porosus</name>
    <name type="common">Saltwater crocodile</name>
    <name type="synonym">Estuarine crocodile</name>
    <dbReference type="NCBI Taxonomy" id="8502"/>
    <lineage>
        <taxon>Eukaryota</taxon>
        <taxon>Metazoa</taxon>
        <taxon>Chordata</taxon>
        <taxon>Craniata</taxon>
        <taxon>Vertebrata</taxon>
        <taxon>Euteleostomi</taxon>
        <taxon>Archelosauria</taxon>
        <taxon>Archosauria</taxon>
        <taxon>Crocodylia</taxon>
        <taxon>Longirostres</taxon>
        <taxon>Crocodylidae</taxon>
        <taxon>Crocodylus</taxon>
    </lineage>
</organism>
<dbReference type="InterPro" id="IPR040285">
    <property type="entry name" value="ProX/PRXD1"/>
</dbReference>
<comment type="similarity">
    <text evidence="1">Belongs to the PRORSD1 family.</text>
</comment>
<name>A0A7M4F7M6_CROPO</name>
<gene>
    <name evidence="5" type="primary">LOC109319592</name>
</gene>
<evidence type="ECO:0000256" key="3">
    <source>
        <dbReference type="SAM" id="MobiDB-lite"/>
    </source>
</evidence>
<dbReference type="PANTHER" id="PTHR31423:SF3">
    <property type="entry name" value="PROLYL-TRNA SYNTHETASE ASSOCIATED DOMAIN-CONTAINING PROTEIN 1-RELATED"/>
    <property type="match status" value="1"/>
</dbReference>
<dbReference type="GO" id="GO:0002161">
    <property type="term" value="F:aminoacyl-tRNA deacylase activity"/>
    <property type="evidence" value="ECO:0007669"/>
    <property type="project" value="InterPro"/>
</dbReference>
<dbReference type="Gene3D" id="3.90.960.10">
    <property type="entry name" value="YbaK/aminoacyl-tRNA synthetase-associated domain"/>
    <property type="match status" value="1"/>
</dbReference>
<dbReference type="PANTHER" id="PTHR31423">
    <property type="entry name" value="YBAK DOMAIN-CONTAINING PROTEIN"/>
    <property type="match status" value="1"/>
</dbReference>
<evidence type="ECO:0000256" key="1">
    <source>
        <dbReference type="ARBA" id="ARBA00010201"/>
    </source>
</evidence>
<reference evidence="5" key="1">
    <citation type="submission" date="2025-08" db="UniProtKB">
        <authorList>
            <consortium name="Ensembl"/>
        </authorList>
    </citation>
    <scope>IDENTIFICATION</scope>
</reference>
<dbReference type="GeneTree" id="ENSGT00440000033965"/>
<dbReference type="OMA" id="SPLCVEH"/>
<sequence>MKRTYNPPPQLCGAFLFVVFAPSQHPPPGSGQAPPSRRRSRRRGGAGALQRARPDPDMEARGQQAAAGAGLRGELEARLRTLGISPLCVEHPEVFTVEELMRHVGHLRGGHSKNLFLRDKKKKGLWLVTALHDRQVNLNDLGKKLGLGSGTLRFADEKAMQEKLKVGQGCATPLALFCDTGGDVRLVLDAGFLDGGYDRVYFHPMTNAVTMGLTPEDFLRFVKSTGHDPLLIHFEDNGK</sequence>
<dbReference type="CDD" id="cd04335">
    <property type="entry name" value="PrdX_deacylase"/>
    <property type="match status" value="1"/>
</dbReference>
<evidence type="ECO:0000259" key="4">
    <source>
        <dbReference type="Pfam" id="PF04073"/>
    </source>
</evidence>